<evidence type="ECO:0000313" key="5">
    <source>
        <dbReference type="Proteomes" id="UP000608662"/>
    </source>
</evidence>
<comment type="caution">
    <text evidence="4">The sequence shown here is derived from an EMBL/GenBank/DDBJ whole genome shotgun (WGS) entry which is preliminary data.</text>
</comment>
<evidence type="ECO:0000259" key="3">
    <source>
        <dbReference type="PROSITE" id="PS51371"/>
    </source>
</evidence>
<dbReference type="PANTHER" id="PTHR43080:SF2">
    <property type="entry name" value="CBS DOMAIN-CONTAINING PROTEIN"/>
    <property type="match status" value="1"/>
</dbReference>
<dbReference type="RefSeq" id="WP_170094594.1">
    <property type="nucleotide sequence ID" value="NZ_WOYG01000001.1"/>
</dbReference>
<dbReference type="PANTHER" id="PTHR43080">
    <property type="entry name" value="CBS DOMAIN-CONTAINING PROTEIN CBSX3, MITOCHONDRIAL"/>
    <property type="match status" value="1"/>
</dbReference>
<evidence type="ECO:0000256" key="2">
    <source>
        <dbReference type="PROSITE-ProRule" id="PRU00703"/>
    </source>
</evidence>
<sequence>MLVEELMSTAVVTVDLDATLAEAVQRQLDAGVGSVVVLDDRAPCGIVTEQDALAAALRTGRALDDIPVAKLAHGSVVTTTPETAVRSVARQMSDEGVKKVPVLDDLDLVGILTLTDIVWHLSDIERERSEIEATRERWESAERF</sequence>
<accession>A0A847UFG7</accession>
<dbReference type="InterPro" id="IPR046342">
    <property type="entry name" value="CBS_dom_sf"/>
</dbReference>
<dbReference type="SUPFAM" id="SSF54631">
    <property type="entry name" value="CBS-domain pair"/>
    <property type="match status" value="1"/>
</dbReference>
<dbReference type="OrthoDB" id="43333at2157"/>
<dbReference type="InterPro" id="IPR000644">
    <property type="entry name" value="CBS_dom"/>
</dbReference>
<dbReference type="Gene3D" id="3.10.580.10">
    <property type="entry name" value="CBS-domain"/>
    <property type="match status" value="1"/>
</dbReference>
<protein>
    <submittedName>
        <fullName evidence="4">CBS domain-containing protein</fullName>
    </submittedName>
</protein>
<keyword evidence="1 2" id="KW-0129">CBS domain</keyword>
<dbReference type="InterPro" id="IPR051257">
    <property type="entry name" value="Diverse_CBS-Domain"/>
</dbReference>
<dbReference type="Proteomes" id="UP000608662">
    <property type="component" value="Unassembled WGS sequence"/>
</dbReference>
<reference evidence="4" key="1">
    <citation type="submission" date="2019-12" db="EMBL/GenBank/DDBJ databases">
        <title>Whole-genome sequence of Halomicrobium mukohataei pws1.</title>
        <authorList>
            <person name="Verma D.K."/>
            <person name="Gopal K."/>
            <person name="Prasad E.S."/>
        </authorList>
    </citation>
    <scope>NUCLEOTIDE SEQUENCE</scope>
    <source>
        <strain evidence="4">Pws1</strain>
    </source>
</reference>
<proteinExistence type="predicted"/>
<dbReference type="PROSITE" id="PS51371">
    <property type="entry name" value="CBS"/>
    <property type="match status" value="2"/>
</dbReference>
<name>A0A847UFG7_9EURY</name>
<organism evidence="4 5">
    <name type="scientific">Halomicrobium mukohataei</name>
    <dbReference type="NCBI Taxonomy" id="57705"/>
    <lineage>
        <taxon>Archaea</taxon>
        <taxon>Methanobacteriati</taxon>
        <taxon>Methanobacteriota</taxon>
        <taxon>Stenosarchaea group</taxon>
        <taxon>Halobacteria</taxon>
        <taxon>Halobacteriales</taxon>
        <taxon>Haloarculaceae</taxon>
        <taxon>Halomicrobium</taxon>
    </lineage>
</organism>
<feature type="domain" description="CBS" evidence="3">
    <location>
        <begin position="7"/>
        <end position="63"/>
    </location>
</feature>
<dbReference type="Pfam" id="PF00571">
    <property type="entry name" value="CBS"/>
    <property type="match status" value="2"/>
</dbReference>
<evidence type="ECO:0000256" key="1">
    <source>
        <dbReference type="ARBA" id="ARBA00023122"/>
    </source>
</evidence>
<dbReference type="EMBL" id="WOYG01000001">
    <property type="protein sequence ID" value="NLV10967.1"/>
    <property type="molecule type" value="Genomic_DNA"/>
</dbReference>
<evidence type="ECO:0000313" key="4">
    <source>
        <dbReference type="EMBL" id="NLV10967.1"/>
    </source>
</evidence>
<dbReference type="SMART" id="SM00116">
    <property type="entry name" value="CBS"/>
    <property type="match status" value="2"/>
</dbReference>
<feature type="domain" description="CBS" evidence="3">
    <location>
        <begin position="71"/>
        <end position="130"/>
    </location>
</feature>
<gene>
    <name evidence="4" type="ORF">GOC74_13645</name>
</gene>
<dbReference type="AlphaFoldDB" id="A0A847UFG7"/>